<dbReference type="EMBL" id="RPFW01000005">
    <property type="protein sequence ID" value="TVZ02234.1"/>
    <property type="molecule type" value="Genomic_DNA"/>
</dbReference>
<comment type="caution">
    <text evidence="1">The sequence shown here is derived from an EMBL/GenBank/DDBJ whole genome shotgun (WGS) entry which is preliminary data.</text>
</comment>
<reference evidence="1 2" key="1">
    <citation type="submission" date="2018-11" db="EMBL/GenBank/DDBJ databases">
        <title>Trebonia kvetii gen.nov., sp.nov., a novel acidophilic actinobacterium, and proposal of the new actinobacterial family Treboniaceae fam. nov.</title>
        <authorList>
            <person name="Rapoport D."/>
            <person name="Sagova-Mareckova M."/>
            <person name="Sedlacek I."/>
            <person name="Provaznik J."/>
            <person name="Kralova S."/>
            <person name="Pavlinic D."/>
            <person name="Benes V."/>
            <person name="Kopecky J."/>
        </authorList>
    </citation>
    <scope>NUCLEOTIDE SEQUENCE [LARGE SCALE GENOMIC DNA]</scope>
    <source>
        <strain evidence="1 2">15Tr583</strain>
    </source>
</reference>
<name>A0A6P2BT62_9ACTN</name>
<evidence type="ECO:0000313" key="1">
    <source>
        <dbReference type="EMBL" id="TVZ02234.1"/>
    </source>
</evidence>
<evidence type="ECO:0000313" key="2">
    <source>
        <dbReference type="Proteomes" id="UP000460272"/>
    </source>
</evidence>
<organism evidence="1 2">
    <name type="scientific">Trebonia kvetii</name>
    <dbReference type="NCBI Taxonomy" id="2480626"/>
    <lineage>
        <taxon>Bacteria</taxon>
        <taxon>Bacillati</taxon>
        <taxon>Actinomycetota</taxon>
        <taxon>Actinomycetes</taxon>
        <taxon>Streptosporangiales</taxon>
        <taxon>Treboniaceae</taxon>
        <taxon>Trebonia</taxon>
    </lineage>
</organism>
<dbReference type="RefSeq" id="WP_145857044.1">
    <property type="nucleotide sequence ID" value="NZ_RPFW01000005.1"/>
</dbReference>
<keyword evidence="2" id="KW-1185">Reference proteome</keyword>
<dbReference type="AlphaFoldDB" id="A0A6P2BT62"/>
<sequence>MVLRGRPTRIPGGQPQGGSIHVYELICCDCGDDPDLDYRDVSLELQQIRGPYPFREGVAAYERHVRRDHAGQTLT</sequence>
<protein>
    <submittedName>
        <fullName evidence="1">Uncharacterized protein</fullName>
    </submittedName>
</protein>
<dbReference type="Proteomes" id="UP000460272">
    <property type="component" value="Unassembled WGS sequence"/>
</dbReference>
<accession>A0A6P2BT62</accession>
<gene>
    <name evidence="1" type="ORF">EAS64_25760</name>
</gene>
<proteinExistence type="predicted"/>